<organism evidence="3 4">
    <name type="scientific">Passalora fulva</name>
    <name type="common">Tomato leaf mold</name>
    <name type="synonym">Cladosporium fulvum</name>
    <dbReference type="NCBI Taxonomy" id="5499"/>
    <lineage>
        <taxon>Eukaryota</taxon>
        <taxon>Fungi</taxon>
        <taxon>Dikarya</taxon>
        <taxon>Ascomycota</taxon>
        <taxon>Pezizomycotina</taxon>
        <taxon>Dothideomycetes</taxon>
        <taxon>Dothideomycetidae</taxon>
        <taxon>Mycosphaerellales</taxon>
        <taxon>Mycosphaerellaceae</taxon>
        <taxon>Fulvia</taxon>
    </lineage>
</organism>
<dbReference type="EMBL" id="CP090167">
    <property type="protein sequence ID" value="UJO17538.1"/>
    <property type="molecule type" value="Genomic_DNA"/>
</dbReference>
<keyword evidence="1" id="KW-0472">Membrane</keyword>
<dbReference type="KEGG" id="ffu:CLAFUR5_06400"/>
<dbReference type="InterPro" id="IPR042099">
    <property type="entry name" value="ANL_N_sf"/>
</dbReference>
<keyword evidence="4" id="KW-1185">Reference proteome</keyword>
<keyword evidence="1" id="KW-0812">Transmembrane</keyword>
<reference evidence="3" key="1">
    <citation type="submission" date="2021-12" db="EMBL/GenBank/DDBJ databases">
        <authorList>
            <person name="Zaccaron A."/>
            <person name="Stergiopoulos I."/>
        </authorList>
    </citation>
    <scope>NUCLEOTIDE SEQUENCE</scope>
    <source>
        <strain evidence="3">Race5_Kim</strain>
    </source>
</reference>
<evidence type="ECO:0000313" key="3">
    <source>
        <dbReference type="EMBL" id="UJO17538.1"/>
    </source>
</evidence>
<dbReference type="RefSeq" id="XP_047761904.1">
    <property type="nucleotide sequence ID" value="XM_047905548.1"/>
</dbReference>
<feature type="transmembrane region" description="Helical" evidence="1">
    <location>
        <begin position="36"/>
        <end position="56"/>
    </location>
</feature>
<evidence type="ECO:0000313" key="4">
    <source>
        <dbReference type="Proteomes" id="UP000756132"/>
    </source>
</evidence>
<dbReference type="Gene3D" id="3.40.50.12780">
    <property type="entry name" value="N-terminal domain of ligase-like"/>
    <property type="match status" value="1"/>
</dbReference>
<name>A0A9Q8LHK3_PASFU</name>
<keyword evidence="1" id="KW-1133">Transmembrane helix</keyword>
<dbReference type="AlphaFoldDB" id="A0A9Q8LHK3"/>
<evidence type="ECO:0000256" key="1">
    <source>
        <dbReference type="SAM" id="Phobius"/>
    </source>
</evidence>
<dbReference type="InterPro" id="IPR000873">
    <property type="entry name" value="AMP-dep_synth/lig_dom"/>
</dbReference>
<protein>
    <recommendedName>
        <fullName evidence="2">AMP-dependent synthetase/ligase domain-containing protein</fullName>
    </recommendedName>
</protein>
<gene>
    <name evidence="3" type="ORF">CLAFUR5_06400</name>
</gene>
<feature type="domain" description="AMP-dependent synthetase/ligase" evidence="2">
    <location>
        <begin position="1"/>
        <end position="123"/>
    </location>
</feature>
<dbReference type="Proteomes" id="UP000756132">
    <property type="component" value="Chromosome 5"/>
</dbReference>
<dbReference type="GeneID" id="71986278"/>
<dbReference type="Pfam" id="PF00501">
    <property type="entry name" value="AMP-binding"/>
    <property type="match status" value="1"/>
</dbReference>
<reference evidence="3" key="2">
    <citation type="journal article" date="2022" name="Microb. Genom.">
        <title>A chromosome-scale genome assembly of the tomato pathogen Cladosporium fulvum reveals a compartmentalized genome architecture and the presence of a dispensable chromosome.</title>
        <authorList>
            <person name="Zaccaron A.Z."/>
            <person name="Chen L.H."/>
            <person name="Samaras A."/>
            <person name="Stergiopoulos I."/>
        </authorList>
    </citation>
    <scope>NUCLEOTIDE SEQUENCE</scope>
    <source>
        <strain evidence="3">Race5_Kim</strain>
    </source>
</reference>
<accession>A0A9Q8LHK3</accession>
<dbReference type="SUPFAM" id="SSF56801">
    <property type="entry name" value="Acetyl-CoA synthetase-like"/>
    <property type="match status" value="1"/>
</dbReference>
<proteinExistence type="predicted"/>
<sequence>MPKKVVMTQSSFTCIDATKRLDNPCWSKMYTNATNLSLFPFFQAGGFLTLLAALAYRGVVALLPPGPPLNAQTVAEVVQAEDITTANLMPGVVADIANDPRLLPIFDKISYVATGGGPLPATAGALVAKKDQPANLVR</sequence>
<evidence type="ECO:0000259" key="2">
    <source>
        <dbReference type="Pfam" id="PF00501"/>
    </source>
</evidence>